<dbReference type="AlphaFoldDB" id="G8C329"/>
<keyword evidence="5" id="KW-0699">rRNA-binding</keyword>
<organism evidence="6">
    <name type="scientific">Candidatus Mycoplasma haematominutum 'Birmingham 1'</name>
    <dbReference type="NCBI Taxonomy" id="1116213"/>
    <lineage>
        <taxon>Bacteria</taxon>
        <taxon>Bacillati</taxon>
        <taxon>Mycoplasmatota</taxon>
        <taxon>Mollicutes</taxon>
        <taxon>Mycoplasmataceae</taxon>
        <taxon>Mycoplasma</taxon>
    </lineage>
</organism>
<name>G8C329_9MOLU</name>
<dbReference type="FunFam" id="3.30.1490.10:FF:000001">
    <property type="entry name" value="30S ribosomal protein S8"/>
    <property type="match status" value="1"/>
</dbReference>
<evidence type="ECO:0000256" key="4">
    <source>
        <dbReference type="ARBA" id="ARBA00035258"/>
    </source>
</evidence>
<dbReference type="GO" id="GO:0003735">
    <property type="term" value="F:structural constituent of ribosome"/>
    <property type="evidence" value="ECO:0007669"/>
    <property type="project" value="InterPro"/>
</dbReference>
<evidence type="ECO:0000256" key="5">
    <source>
        <dbReference type="HAMAP-Rule" id="MF_01302"/>
    </source>
</evidence>
<dbReference type="Pfam" id="PF00410">
    <property type="entry name" value="Ribosomal_S8"/>
    <property type="match status" value="1"/>
</dbReference>
<comment type="function">
    <text evidence="5">One of the primary rRNA binding proteins, it binds directly to 16S rRNA central domain where it helps coordinate assembly of the platform of the 30S subunit.</text>
</comment>
<dbReference type="KEGG" id="mhb:MHM_02090"/>
<keyword evidence="2 5" id="KW-0689">Ribosomal protein</keyword>
<gene>
    <name evidence="5 6" type="primary">rpsH</name>
    <name evidence="6" type="ORF">MHM_02090</name>
</gene>
<dbReference type="EMBL" id="HE613254">
    <property type="protein sequence ID" value="CCE66727.1"/>
    <property type="molecule type" value="Genomic_DNA"/>
</dbReference>
<dbReference type="SUPFAM" id="SSF56047">
    <property type="entry name" value="Ribosomal protein S8"/>
    <property type="match status" value="1"/>
</dbReference>
<comment type="similarity">
    <text evidence="1 5">Belongs to the universal ribosomal protein uS8 family.</text>
</comment>
<dbReference type="InterPro" id="IPR000630">
    <property type="entry name" value="Ribosomal_uS8"/>
</dbReference>
<reference evidence="6" key="1">
    <citation type="submission" date="2011-11" db="EMBL/GenBank/DDBJ databases">
        <title>Complete genome sequence of Candidatus Mycoplasma haemominutum.</title>
        <authorList>
            <person name="Barker E.N."/>
            <person name="Darby A.C."/>
            <person name="Helps C.R."/>
            <person name="Peters I.R."/>
            <person name="Hughes M.A."/>
            <person name="Radford A.D."/>
            <person name="Novacco M."/>
            <person name="Boretti F."/>
            <person name="Hofmann-Lehmann R."/>
            <person name="Tasker S."/>
        </authorList>
    </citation>
    <scope>NUCLEOTIDE SEQUENCE</scope>
    <source>
        <strain evidence="6">Birmingham 1</strain>
    </source>
</reference>
<proteinExistence type="inferred from homology"/>
<dbReference type="PANTHER" id="PTHR11758">
    <property type="entry name" value="40S RIBOSOMAL PROTEIN S15A"/>
    <property type="match status" value="1"/>
</dbReference>
<keyword evidence="5" id="KW-0694">RNA-binding</keyword>
<dbReference type="GO" id="GO:1990904">
    <property type="term" value="C:ribonucleoprotein complex"/>
    <property type="evidence" value="ECO:0007669"/>
    <property type="project" value="UniProtKB-KW"/>
</dbReference>
<dbReference type="Gene3D" id="3.30.1370.30">
    <property type="match status" value="1"/>
</dbReference>
<dbReference type="HOGENOM" id="CLU_098428_0_2_14"/>
<dbReference type="GO" id="GO:0019843">
    <property type="term" value="F:rRNA binding"/>
    <property type="evidence" value="ECO:0007669"/>
    <property type="project" value="UniProtKB-UniRule"/>
</dbReference>
<comment type="subunit">
    <text evidence="5">Part of the 30S ribosomal subunit. Contacts proteins S5 and S12.</text>
</comment>
<dbReference type="PATRIC" id="fig|1116213.3.peg.220"/>
<evidence type="ECO:0000256" key="2">
    <source>
        <dbReference type="ARBA" id="ARBA00022980"/>
    </source>
</evidence>
<evidence type="ECO:0000313" key="6">
    <source>
        <dbReference type="EMBL" id="CCE66727.1"/>
    </source>
</evidence>
<dbReference type="OrthoDB" id="9802617at2"/>
<reference evidence="6" key="2">
    <citation type="submission" date="2011-11" db="EMBL/GenBank/DDBJ databases">
        <authorList>
            <person name="Barker E."/>
        </authorList>
    </citation>
    <scope>NUCLEOTIDE SEQUENCE</scope>
    <source>
        <strain evidence="6">Birmingham 1</strain>
    </source>
</reference>
<evidence type="ECO:0000256" key="1">
    <source>
        <dbReference type="ARBA" id="ARBA00006471"/>
    </source>
</evidence>
<keyword evidence="3 5" id="KW-0687">Ribonucleoprotein</keyword>
<accession>G8C329</accession>
<evidence type="ECO:0000256" key="3">
    <source>
        <dbReference type="ARBA" id="ARBA00023274"/>
    </source>
</evidence>
<dbReference type="GO" id="GO:0005737">
    <property type="term" value="C:cytoplasm"/>
    <property type="evidence" value="ECO:0007669"/>
    <property type="project" value="UniProtKB-ARBA"/>
</dbReference>
<dbReference type="RefSeq" id="WP_015511592.1">
    <property type="nucleotide sequence ID" value="NC_021007.1"/>
</dbReference>
<dbReference type="GO" id="GO:0006412">
    <property type="term" value="P:translation"/>
    <property type="evidence" value="ECO:0007669"/>
    <property type="project" value="UniProtKB-UniRule"/>
</dbReference>
<sequence length="130" mass="14646">MVTDLVANGLNQIKLGSRVKKKEVSFWSSKLLEEILRVMEEEGYIRGFITKVENNKRRSTIYLKYKDGVSSITGLRKITTPSRKVSAGWRELPIVMSGLATVIVSTSQGVLCEKEARKRKLGGIILAYVW</sequence>
<dbReference type="InterPro" id="IPR035987">
    <property type="entry name" value="Ribosomal_uS8_sf"/>
</dbReference>
<dbReference type="HAMAP" id="MF_01302_B">
    <property type="entry name" value="Ribosomal_uS8_B"/>
    <property type="match status" value="1"/>
</dbReference>
<protein>
    <recommendedName>
        <fullName evidence="4 5">Small ribosomal subunit protein uS8</fullName>
    </recommendedName>
</protein>
<dbReference type="GO" id="GO:0005840">
    <property type="term" value="C:ribosome"/>
    <property type="evidence" value="ECO:0007669"/>
    <property type="project" value="UniProtKB-KW"/>
</dbReference>
<dbReference type="Gene3D" id="3.30.1490.10">
    <property type="match status" value="1"/>
</dbReference>